<dbReference type="AlphaFoldDB" id="A0A453PW32"/>
<evidence type="ECO:0008006" key="5">
    <source>
        <dbReference type="Google" id="ProtNLM"/>
    </source>
</evidence>
<evidence type="ECO:0000256" key="2">
    <source>
        <dbReference type="ARBA" id="ARBA00023315"/>
    </source>
</evidence>
<evidence type="ECO:0000313" key="4">
    <source>
        <dbReference type="Proteomes" id="UP000015105"/>
    </source>
</evidence>
<reference evidence="3" key="4">
    <citation type="submission" date="2019-03" db="UniProtKB">
        <authorList>
            <consortium name="EnsemblPlants"/>
        </authorList>
    </citation>
    <scope>IDENTIFICATION</scope>
</reference>
<dbReference type="EnsemblPlants" id="AET6Gv20879400.1">
    <property type="protein sequence ID" value="AET6Gv20879400.1"/>
    <property type="gene ID" value="AET6Gv20879400"/>
</dbReference>
<accession>A0A453PW32</accession>
<reference evidence="4" key="2">
    <citation type="journal article" date="2017" name="Nat. Plants">
        <title>The Aegilops tauschii genome reveals multiple impacts of transposons.</title>
        <authorList>
            <person name="Zhao G."/>
            <person name="Zou C."/>
            <person name="Li K."/>
            <person name="Wang K."/>
            <person name="Li T."/>
            <person name="Gao L."/>
            <person name="Zhang X."/>
            <person name="Wang H."/>
            <person name="Yang Z."/>
            <person name="Liu X."/>
            <person name="Jiang W."/>
            <person name="Mao L."/>
            <person name="Kong X."/>
            <person name="Jiao Y."/>
            <person name="Jia J."/>
        </authorList>
    </citation>
    <scope>NUCLEOTIDE SEQUENCE [LARGE SCALE GENOMIC DNA]</scope>
    <source>
        <strain evidence="4">cv. AL8/78</strain>
    </source>
</reference>
<dbReference type="Gramene" id="AET6Gv20879400.1">
    <property type="protein sequence ID" value="AET6Gv20879400.1"/>
    <property type="gene ID" value="AET6Gv20879400"/>
</dbReference>
<dbReference type="Pfam" id="PF02458">
    <property type="entry name" value="Transferase"/>
    <property type="match status" value="1"/>
</dbReference>
<keyword evidence="2" id="KW-0012">Acyltransferase</keyword>
<dbReference type="InterPro" id="IPR051504">
    <property type="entry name" value="Plant_metabolite_acyltrans"/>
</dbReference>
<dbReference type="Gene3D" id="3.30.559.10">
    <property type="entry name" value="Chloramphenicol acetyltransferase-like domain"/>
    <property type="match status" value="2"/>
</dbReference>
<protein>
    <recommendedName>
        <fullName evidence="5">Anthocyanin 5-aromatic acyltransferase</fullName>
    </recommendedName>
</protein>
<organism evidence="3 4">
    <name type="scientific">Aegilops tauschii subsp. strangulata</name>
    <name type="common">Goatgrass</name>
    <dbReference type="NCBI Taxonomy" id="200361"/>
    <lineage>
        <taxon>Eukaryota</taxon>
        <taxon>Viridiplantae</taxon>
        <taxon>Streptophyta</taxon>
        <taxon>Embryophyta</taxon>
        <taxon>Tracheophyta</taxon>
        <taxon>Spermatophyta</taxon>
        <taxon>Magnoliopsida</taxon>
        <taxon>Liliopsida</taxon>
        <taxon>Poales</taxon>
        <taxon>Poaceae</taxon>
        <taxon>BOP clade</taxon>
        <taxon>Pooideae</taxon>
        <taxon>Triticodae</taxon>
        <taxon>Triticeae</taxon>
        <taxon>Triticinae</taxon>
        <taxon>Aegilops</taxon>
    </lineage>
</organism>
<dbReference type="Proteomes" id="UP000015105">
    <property type="component" value="Chromosome 6D"/>
</dbReference>
<proteinExistence type="predicted"/>
<reference evidence="3" key="3">
    <citation type="journal article" date="2017" name="Nature">
        <title>Genome sequence of the progenitor of the wheat D genome Aegilops tauschii.</title>
        <authorList>
            <person name="Luo M.C."/>
            <person name="Gu Y.Q."/>
            <person name="Puiu D."/>
            <person name="Wang H."/>
            <person name="Twardziok S.O."/>
            <person name="Deal K.R."/>
            <person name="Huo N."/>
            <person name="Zhu T."/>
            <person name="Wang L."/>
            <person name="Wang Y."/>
            <person name="McGuire P.E."/>
            <person name="Liu S."/>
            <person name="Long H."/>
            <person name="Ramasamy R.K."/>
            <person name="Rodriguez J.C."/>
            <person name="Van S.L."/>
            <person name="Yuan L."/>
            <person name="Wang Z."/>
            <person name="Xia Z."/>
            <person name="Xiao L."/>
            <person name="Anderson O.D."/>
            <person name="Ouyang S."/>
            <person name="Liang Y."/>
            <person name="Zimin A.V."/>
            <person name="Pertea G."/>
            <person name="Qi P."/>
            <person name="Bennetzen J.L."/>
            <person name="Dai X."/>
            <person name="Dawson M.W."/>
            <person name="Muller H.G."/>
            <person name="Kugler K."/>
            <person name="Rivarola-Duarte L."/>
            <person name="Spannagl M."/>
            <person name="Mayer K.F.X."/>
            <person name="Lu F.H."/>
            <person name="Bevan M.W."/>
            <person name="Leroy P."/>
            <person name="Li P."/>
            <person name="You F.M."/>
            <person name="Sun Q."/>
            <person name="Liu Z."/>
            <person name="Lyons E."/>
            <person name="Wicker T."/>
            <person name="Salzberg S.L."/>
            <person name="Devos K.M."/>
            <person name="Dvorak J."/>
        </authorList>
    </citation>
    <scope>NUCLEOTIDE SEQUENCE [LARGE SCALE GENOMIC DNA]</scope>
    <source>
        <strain evidence="3">cv. AL8/78</strain>
    </source>
</reference>
<sequence>CWPSREPRVPPRAVALATPVRFEVADHEAPMAPAPAPLQHVTVLDRCEVSPSPPAAPGQPRALPLTYFDLVFWDFPPVQRVLFYGSAERDLLDVPGFLRRELPLFKASLAAALHHFYPLAGRLPCELPAEPEVACSDGDSVRLTVAVGGDDFGDLAGDHPRDTARLRPLLPPLPSRGRGSWGVFAVQVTVFPRAGICVGTTLHHAVADGSSYVHFLRTWAAIHRRLIGADKKVVDVVPPLFDRGVVRDDSGLREVFVRELAEAGDERLDDWDLSRRPGSGGVVLATFRFTEELLGRLGKRVESETSARRCSPYAVACGAAWAGIVHARGGNGSNCNARHQFGFVTGCKPRASPPVPGNYFGNCLGLCCVEEAEDGHGVGLTPSAASAAIWHAIEELAEQGRALRDARGWVRLVRECAAARAVTVAGSPKLGIYAAADMGAPWGRPRKVEIVSVERTGALALAENHDGRGGIEVGVALPRGEMEAFRAFYGDLVAGLR</sequence>
<evidence type="ECO:0000256" key="1">
    <source>
        <dbReference type="ARBA" id="ARBA00022679"/>
    </source>
</evidence>
<reference evidence="4" key="1">
    <citation type="journal article" date="2014" name="Science">
        <title>Ancient hybridizations among the ancestral genomes of bread wheat.</title>
        <authorList>
            <consortium name="International Wheat Genome Sequencing Consortium,"/>
            <person name="Marcussen T."/>
            <person name="Sandve S.R."/>
            <person name="Heier L."/>
            <person name="Spannagl M."/>
            <person name="Pfeifer M."/>
            <person name="Jakobsen K.S."/>
            <person name="Wulff B.B."/>
            <person name="Steuernagel B."/>
            <person name="Mayer K.F."/>
            <person name="Olsen O.A."/>
        </authorList>
    </citation>
    <scope>NUCLEOTIDE SEQUENCE [LARGE SCALE GENOMIC DNA]</scope>
    <source>
        <strain evidence="4">cv. AL8/78</strain>
    </source>
</reference>
<evidence type="ECO:0000313" key="3">
    <source>
        <dbReference type="EnsemblPlants" id="AET6Gv20879400.1"/>
    </source>
</evidence>
<reference evidence="3" key="5">
    <citation type="journal article" date="2021" name="G3 (Bethesda)">
        <title>Aegilops tauschii genome assembly Aet v5.0 features greater sequence contiguity and improved annotation.</title>
        <authorList>
            <person name="Wang L."/>
            <person name="Zhu T."/>
            <person name="Rodriguez J.C."/>
            <person name="Deal K.R."/>
            <person name="Dubcovsky J."/>
            <person name="McGuire P.E."/>
            <person name="Lux T."/>
            <person name="Spannagl M."/>
            <person name="Mayer K.F.X."/>
            <person name="Baldrich P."/>
            <person name="Meyers B.C."/>
            <person name="Huo N."/>
            <person name="Gu Y.Q."/>
            <person name="Zhou H."/>
            <person name="Devos K.M."/>
            <person name="Bennetzen J.L."/>
            <person name="Unver T."/>
            <person name="Budak H."/>
            <person name="Gulick P.J."/>
            <person name="Galiba G."/>
            <person name="Kalapos B."/>
            <person name="Nelson D.R."/>
            <person name="Li P."/>
            <person name="You F.M."/>
            <person name="Luo M.C."/>
            <person name="Dvorak J."/>
        </authorList>
    </citation>
    <scope>NUCLEOTIDE SEQUENCE [LARGE SCALE GENOMIC DNA]</scope>
    <source>
        <strain evidence="3">cv. AL8/78</strain>
    </source>
</reference>
<keyword evidence="1" id="KW-0808">Transferase</keyword>
<dbReference type="GO" id="GO:0016747">
    <property type="term" value="F:acyltransferase activity, transferring groups other than amino-acyl groups"/>
    <property type="evidence" value="ECO:0007669"/>
    <property type="project" value="UniProtKB-ARBA"/>
</dbReference>
<keyword evidence="4" id="KW-1185">Reference proteome</keyword>
<name>A0A453PW32_AEGTS</name>
<dbReference type="STRING" id="200361.A0A453PW32"/>
<dbReference type="InterPro" id="IPR023213">
    <property type="entry name" value="CAT-like_dom_sf"/>
</dbReference>
<dbReference type="PANTHER" id="PTHR31625">
    <property type="match status" value="1"/>
</dbReference>